<keyword evidence="4" id="KW-1185">Reference proteome</keyword>
<feature type="compositionally biased region" description="Pro residues" evidence="1">
    <location>
        <begin position="350"/>
        <end position="360"/>
    </location>
</feature>
<dbReference type="SUPFAM" id="SSF52096">
    <property type="entry name" value="ClpP/crotonase"/>
    <property type="match status" value="1"/>
</dbReference>
<dbReference type="EMBL" id="NRRU01000087">
    <property type="protein sequence ID" value="MBK1714923.1"/>
    <property type="molecule type" value="Genomic_DNA"/>
</dbReference>
<dbReference type="Gene3D" id="3.30.750.44">
    <property type="match status" value="1"/>
</dbReference>
<feature type="domain" description="Tail specific protease" evidence="2">
    <location>
        <begin position="86"/>
        <end position="278"/>
    </location>
</feature>
<proteinExistence type="predicted"/>
<evidence type="ECO:0000259" key="2">
    <source>
        <dbReference type="SMART" id="SM00245"/>
    </source>
</evidence>
<dbReference type="InterPro" id="IPR005151">
    <property type="entry name" value="Tail-specific_protease"/>
</dbReference>
<dbReference type="PANTHER" id="PTHR11261:SF3">
    <property type="entry name" value="RETINOL-BINDING PROTEIN 3"/>
    <property type="match status" value="1"/>
</dbReference>
<dbReference type="CDD" id="cd07563">
    <property type="entry name" value="Peptidase_S41_IRBP"/>
    <property type="match status" value="1"/>
</dbReference>
<evidence type="ECO:0000313" key="3">
    <source>
        <dbReference type="EMBL" id="MBK1714923.1"/>
    </source>
</evidence>
<gene>
    <name evidence="3" type="ORF">CKO43_19360</name>
</gene>
<dbReference type="PANTHER" id="PTHR11261">
    <property type="entry name" value="INTERPHOTORECEPTOR RETINOID-BINDING PROTEIN"/>
    <property type="match status" value="1"/>
</dbReference>
<dbReference type="Gene3D" id="3.90.226.10">
    <property type="entry name" value="2-enoyl-CoA Hydratase, Chain A, domain 1"/>
    <property type="match status" value="1"/>
</dbReference>
<dbReference type="Pfam" id="PF03572">
    <property type="entry name" value="Peptidase_S41"/>
    <property type="match status" value="1"/>
</dbReference>
<name>A0ABS1DZD6_RUBGE</name>
<dbReference type="InterPro" id="IPR029045">
    <property type="entry name" value="ClpP/crotonase-like_dom_sf"/>
</dbReference>
<comment type="caution">
    <text evidence="3">The sequence shown here is derived from an EMBL/GenBank/DDBJ whole genome shotgun (WGS) entry which is preliminary data.</text>
</comment>
<evidence type="ECO:0000313" key="4">
    <source>
        <dbReference type="Proteomes" id="UP001041814"/>
    </source>
</evidence>
<reference evidence="3" key="2">
    <citation type="journal article" date="2020" name="Microorganisms">
        <title>Osmotic Adaptation and Compatible Solute Biosynthesis of Phototrophic Bacteria as Revealed from Genome Analyses.</title>
        <authorList>
            <person name="Imhoff J.F."/>
            <person name="Rahn T."/>
            <person name="Kunzel S."/>
            <person name="Keller A."/>
            <person name="Neulinger S.C."/>
        </authorList>
    </citation>
    <scope>NUCLEOTIDE SEQUENCE</scope>
    <source>
        <strain evidence="3">IM 151</strain>
    </source>
</reference>
<reference evidence="3" key="1">
    <citation type="submission" date="2017-08" db="EMBL/GenBank/DDBJ databases">
        <authorList>
            <person name="Imhoff J.F."/>
            <person name="Rahn T."/>
            <person name="Kuenzel S."/>
            <person name="Neulinger S.C."/>
        </authorList>
    </citation>
    <scope>NUCLEOTIDE SEQUENCE</scope>
    <source>
        <strain evidence="3">IM 151</strain>
    </source>
</reference>
<dbReference type="RefSeq" id="WP_200379662.1">
    <property type="nucleotide sequence ID" value="NZ_NRRU01000087.1"/>
</dbReference>
<evidence type="ECO:0000256" key="1">
    <source>
        <dbReference type="SAM" id="MobiDB-lite"/>
    </source>
</evidence>
<sequence>MVYSKVVHAVADLVAARYVFPEVAERVSAQLRRRHGCGAYATADPSEFAARLTEDLRQASGDLHLRVRYEEQAHVPEAPGATVREQNDRAEHCRRTGFGIASAQRFAGNVAVLDIRELVEPELSRRAYEAALASVADASALVIDLRQCVGGDPDTVALVCSSLVDQRTPLSSIVPRSGPEETFWADPALHAVSFGGQKPLFLAVADFTFSGAEMLAYDLQAAQRAVVIGETTGGGANPCNFHWPSPHFSLLLPEASARNPITGGNWEGGGVVPDVRCDAGNALRVAIELARGRVSGGASGAVNLGNSYPVSSGLELIPLQTRHRDAGGGSRLRLGEKSADAQFPSHRAPPAMPIVDPRPI</sequence>
<organism evidence="3 4">
    <name type="scientific">Rubrivivax gelatinosus</name>
    <name type="common">Rhodocyclus gelatinosus</name>
    <name type="synonym">Rhodopseudomonas gelatinosa</name>
    <dbReference type="NCBI Taxonomy" id="28068"/>
    <lineage>
        <taxon>Bacteria</taxon>
        <taxon>Pseudomonadati</taxon>
        <taxon>Pseudomonadota</taxon>
        <taxon>Betaproteobacteria</taxon>
        <taxon>Burkholderiales</taxon>
        <taxon>Sphaerotilaceae</taxon>
        <taxon>Rubrivivax</taxon>
    </lineage>
</organism>
<dbReference type="Proteomes" id="UP001041814">
    <property type="component" value="Unassembled WGS sequence"/>
</dbReference>
<dbReference type="Pfam" id="PF11918">
    <property type="entry name" value="Peptidase_S41_N"/>
    <property type="match status" value="1"/>
</dbReference>
<feature type="region of interest" description="Disordered" evidence="1">
    <location>
        <begin position="338"/>
        <end position="360"/>
    </location>
</feature>
<dbReference type="SMART" id="SM00245">
    <property type="entry name" value="TSPc"/>
    <property type="match status" value="1"/>
</dbReference>
<accession>A0ABS1DZD6</accession>
<protein>
    <recommendedName>
        <fullName evidence="2">Tail specific protease domain-containing protein</fullName>
    </recommendedName>
</protein>